<evidence type="ECO:0000313" key="2">
    <source>
        <dbReference type="Proteomes" id="UP000002774"/>
    </source>
</evidence>
<name>H1Y9W3_9SPHI</name>
<gene>
    <name evidence="1" type="ORF">Mucpa_7103</name>
</gene>
<dbReference type="EMBL" id="CM001403">
    <property type="protein sequence ID" value="EHQ31146.1"/>
    <property type="molecule type" value="Genomic_DNA"/>
</dbReference>
<dbReference type="Proteomes" id="UP000002774">
    <property type="component" value="Chromosome"/>
</dbReference>
<sequence>MFQIVAAFCLVIIVFVFTGLVHREQEDEWQ</sequence>
<protein>
    <submittedName>
        <fullName evidence="1">Uncharacterized protein</fullName>
    </submittedName>
</protein>
<keyword evidence="2" id="KW-1185">Reference proteome</keyword>
<reference evidence="1" key="1">
    <citation type="submission" date="2011-09" db="EMBL/GenBank/DDBJ databases">
        <title>The permanent draft genome of Mucilaginibacter paludis DSM 18603.</title>
        <authorList>
            <consortium name="US DOE Joint Genome Institute (JGI-PGF)"/>
            <person name="Lucas S."/>
            <person name="Han J."/>
            <person name="Lapidus A."/>
            <person name="Bruce D."/>
            <person name="Goodwin L."/>
            <person name="Pitluck S."/>
            <person name="Peters L."/>
            <person name="Kyrpides N."/>
            <person name="Mavromatis K."/>
            <person name="Ivanova N."/>
            <person name="Mikhailova N."/>
            <person name="Held B."/>
            <person name="Detter J.C."/>
            <person name="Tapia R."/>
            <person name="Han C."/>
            <person name="Land M."/>
            <person name="Hauser L."/>
            <person name="Markowitz V."/>
            <person name="Cheng J.-F."/>
            <person name="Hugenholtz P."/>
            <person name="Woyke T."/>
            <person name="Wu D."/>
            <person name="Tindall B."/>
            <person name="Brambilla E."/>
            <person name="Klenk H.-P."/>
            <person name="Eisen J.A."/>
        </authorList>
    </citation>
    <scope>NUCLEOTIDE SEQUENCE [LARGE SCALE GENOMIC DNA]</scope>
    <source>
        <strain evidence="1">DSM 18603</strain>
    </source>
</reference>
<dbReference type="AlphaFoldDB" id="H1Y9W3"/>
<accession>H1Y9W3</accession>
<evidence type="ECO:0000313" key="1">
    <source>
        <dbReference type="EMBL" id="EHQ31146.1"/>
    </source>
</evidence>
<dbReference type="HOGENOM" id="CLU_3404409_0_0_10"/>
<proteinExistence type="predicted"/>
<organism evidence="1 2">
    <name type="scientific">Mucilaginibacter paludis DSM 18603</name>
    <dbReference type="NCBI Taxonomy" id="714943"/>
    <lineage>
        <taxon>Bacteria</taxon>
        <taxon>Pseudomonadati</taxon>
        <taxon>Bacteroidota</taxon>
        <taxon>Sphingobacteriia</taxon>
        <taxon>Sphingobacteriales</taxon>
        <taxon>Sphingobacteriaceae</taxon>
        <taxon>Mucilaginibacter</taxon>
    </lineage>
</organism>